<dbReference type="Pfam" id="PF01363">
    <property type="entry name" value="FYVE"/>
    <property type="match status" value="1"/>
</dbReference>
<comment type="caution">
    <text evidence="7">The sequence shown here is derived from an EMBL/GenBank/DDBJ whole genome shotgun (WGS) entry which is preliminary data.</text>
</comment>
<dbReference type="PANTHER" id="PTHR46275:SF1">
    <property type="entry name" value="HEPATOCYTE GROWTH FACTOR-REGULATED TYROSINE KINASE SUBSTRATE"/>
    <property type="match status" value="1"/>
</dbReference>
<dbReference type="SMART" id="SM00064">
    <property type="entry name" value="FYVE"/>
    <property type="match status" value="1"/>
</dbReference>
<protein>
    <recommendedName>
        <fullName evidence="9">FYVE-type domain-containing protein</fullName>
    </recommendedName>
</protein>
<evidence type="ECO:0000256" key="1">
    <source>
        <dbReference type="ARBA" id="ARBA00022723"/>
    </source>
</evidence>
<dbReference type="GO" id="GO:0008270">
    <property type="term" value="F:zinc ion binding"/>
    <property type="evidence" value="ECO:0007669"/>
    <property type="project" value="UniProtKB-KW"/>
</dbReference>
<dbReference type="InterPro" id="IPR017073">
    <property type="entry name" value="HGS/VPS27"/>
</dbReference>
<reference evidence="7" key="1">
    <citation type="submission" date="2021-09" db="EMBL/GenBank/DDBJ databases">
        <authorList>
            <consortium name="AG Swart"/>
            <person name="Singh M."/>
            <person name="Singh A."/>
            <person name="Seah K."/>
            <person name="Emmerich C."/>
        </authorList>
    </citation>
    <scope>NUCLEOTIDE SEQUENCE</scope>
    <source>
        <strain evidence="7">ATCC30299</strain>
    </source>
</reference>
<organism evidence="7 8">
    <name type="scientific">Blepharisma stoltei</name>
    <dbReference type="NCBI Taxonomy" id="1481888"/>
    <lineage>
        <taxon>Eukaryota</taxon>
        <taxon>Sar</taxon>
        <taxon>Alveolata</taxon>
        <taxon>Ciliophora</taxon>
        <taxon>Postciliodesmatophora</taxon>
        <taxon>Heterotrichea</taxon>
        <taxon>Heterotrichida</taxon>
        <taxon>Blepharismidae</taxon>
        <taxon>Blepharisma</taxon>
    </lineage>
</organism>
<dbReference type="EMBL" id="CAJZBQ010000022">
    <property type="protein sequence ID" value="CAG9319353.1"/>
    <property type="molecule type" value="Genomic_DNA"/>
</dbReference>
<evidence type="ECO:0000256" key="3">
    <source>
        <dbReference type="ARBA" id="ARBA00022833"/>
    </source>
</evidence>
<evidence type="ECO:0000259" key="5">
    <source>
        <dbReference type="PROSITE" id="PS50003"/>
    </source>
</evidence>
<dbReference type="InterPro" id="IPR013083">
    <property type="entry name" value="Znf_RING/FYVE/PHD"/>
</dbReference>
<evidence type="ECO:0000256" key="4">
    <source>
        <dbReference type="PROSITE-ProRule" id="PRU00091"/>
    </source>
</evidence>
<dbReference type="SMART" id="SM00233">
    <property type="entry name" value="PH"/>
    <property type="match status" value="1"/>
</dbReference>
<dbReference type="InterPro" id="IPR011011">
    <property type="entry name" value="Znf_FYVE_PHD"/>
</dbReference>
<dbReference type="PROSITE" id="PS50003">
    <property type="entry name" value="PH_DOMAIN"/>
    <property type="match status" value="1"/>
</dbReference>
<dbReference type="Proteomes" id="UP001162131">
    <property type="component" value="Unassembled WGS sequence"/>
</dbReference>
<keyword evidence="3" id="KW-0862">Zinc</keyword>
<dbReference type="Gene3D" id="3.30.40.10">
    <property type="entry name" value="Zinc/RING finger domain, C3HC4 (zinc finger)"/>
    <property type="match status" value="1"/>
</dbReference>
<dbReference type="InterPro" id="IPR017455">
    <property type="entry name" value="Znf_FYVE-rel"/>
</dbReference>
<evidence type="ECO:0000256" key="2">
    <source>
        <dbReference type="ARBA" id="ARBA00022771"/>
    </source>
</evidence>
<keyword evidence="2 4" id="KW-0863">Zinc-finger</keyword>
<dbReference type="SUPFAM" id="SSF50729">
    <property type="entry name" value="PH domain-like"/>
    <property type="match status" value="1"/>
</dbReference>
<dbReference type="GO" id="GO:0032456">
    <property type="term" value="P:endocytic recycling"/>
    <property type="evidence" value="ECO:0007669"/>
    <property type="project" value="TreeGrafter"/>
</dbReference>
<dbReference type="GO" id="GO:0031623">
    <property type="term" value="P:receptor internalization"/>
    <property type="evidence" value="ECO:0007669"/>
    <property type="project" value="TreeGrafter"/>
</dbReference>
<dbReference type="InterPro" id="IPR011993">
    <property type="entry name" value="PH-like_dom_sf"/>
</dbReference>
<evidence type="ECO:0000313" key="7">
    <source>
        <dbReference type="EMBL" id="CAG9319353.1"/>
    </source>
</evidence>
<evidence type="ECO:0008006" key="9">
    <source>
        <dbReference type="Google" id="ProtNLM"/>
    </source>
</evidence>
<accession>A0AAU9J0G0</accession>
<dbReference type="CDD" id="cd00821">
    <property type="entry name" value="PH"/>
    <property type="match status" value="1"/>
</dbReference>
<dbReference type="PANTHER" id="PTHR46275">
    <property type="entry name" value="HEPATOCYTE GROWTH FACTOR-REGULATED TYROSINE KINASE SUBSTRATE"/>
    <property type="match status" value="1"/>
</dbReference>
<dbReference type="GO" id="GO:0043130">
    <property type="term" value="F:ubiquitin binding"/>
    <property type="evidence" value="ECO:0007669"/>
    <property type="project" value="TreeGrafter"/>
</dbReference>
<name>A0AAU9J0G0_9CILI</name>
<dbReference type="AlphaFoldDB" id="A0AAU9J0G0"/>
<feature type="domain" description="FYVE-type" evidence="6">
    <location>
        <begin position="116"/>
        <end position="176"/>
    </location>
</feature>
<dbReference type="GO" id="GO:0005769">
    <property type="term" value="C:early endosome"/>
    <property type="evidence" value="ECO:0007669"/>
    <property type="project" value="TreeGrafter"/>
</dbReference>
<dbReference type="InterPro" id="IPR000306">
    <property type="entry name" value="Znf_FYVE"/>
</dbReference>
<keyword evidence="8" id="KW-1185">Reference proteome</keyword>
<proteinExistence type="predicted"/>
<dbReference type="Gene3D" id="2.30.29.30">
    <property type="entry name" value="Pleckstrin-homology domain (PH domain)/Phosphotyrosine-binding domain (PTB)"/>
    <property type="match status" value="1"/>
</dbReference>
<keyword evidence="1" id="KW-0479">Metal-binding</keyword>
<gene>
    <name evidence="7" type="ORF">BSTOLATCC_MIC23561</name>
</gene>
<evidence type="ECO:0000313" key="8">
    <source>
        <dbReference type="Proteomes" id="UP001162131"/>
    </source>
</evidence>
<evidence type="ECO:0000259" key="6">
    <source>
        <dbReference type="PROSITE" id="PS50178"/>
    </source>
</evidence>
<dbReference type="SUPFAM" id="SSF57903">
    <property type="entry name" value="FYVE/PHD zinc finger"/>
    <property type="match status" value="1"/>
</dbReference>
<dbReference type="InterPro" id="IPR001849">
    <property type="entry name" value="PH_domain"/>
</dbReference>
<feature type="domain" description="PH" evidence="5">
    <location>
        <begin position="15"/>
        <end position="110"/>
    </location>
</feature>
<dbReference type="Pfam" id="PF00169">
    <property type="entry name" value="PH"/>
    <property type="match status" value="1"/>
</dbReference>
<dbReference type="PROSITE" id="PS50178">
    <property type="entry name" value="ZF_FYVE"/>
    <property type="match status" value="1"/>
</dbReference>
<sequence>MGHKQSKHPEFHRDRLKKEGYVTIISHNKEKRRWLVLSDRKLCYSLSLGTPPKNSTILNNKFRVISENSSPNSIECYLVNKKGKTQQWTIKCETVQEFRAWSLIIKHAQRPNWDDPRGALNCKVCNGKFSAMTRQHHCRKCGQAVCKKDSKLRETIPEFGYDTRVRVCKMCAGKQINEVSETLT</sequence>